<dbReference type="AlphaFoldDB" id="A0A235BP89"/>
<feature type="region of interest" description="Disordered" evidence="1">
    <location>
        <begin position="58"/>
        <end position="77"/>
    </location>
</feature>
<dbReference type="SMART" id="SM00834">
    <property type="entry name" value="CxxC_CXXC_SSSS"/>
    <property type="match status" value="1"/>
</dbReference>
<feature type="domain" description="Putative regulatory protein FmdB zinc ribbon" evidence="2">
    <location>
        <begin position="1"/>
        <end position="43"/>
    </location>
</feature>
<dbReference type="Pfam" id="PF09723">
    <property type="entry name" value="Zn_ribbon_8"/>
    <property type="match status" value="1"/>
</dbReference>
<dbReference type="InterPro" id="IPR013429">
    <property type="entry name" value="Regulatory_FmdB_Zinc_ribbon"/>
</dbReference>
<evidence type="ECO:0000256" key="1">
    <source>
        <dbReference type="SAM" id="MobiDB-lite"/>
    </source>
</evidence>
<evidence type="ECO:0000313" key="4">
    <source>
        <dbReference type="Proteomes" id="UP000215559"/>
    </source>
</evidence>
<dbReference type="EMBL" id="NOZP01000166">
    <property type="protein sequence ID" value="OYD14323.1"/>
    <property type="molecule type" value="Genomic_DNA"/>
</dbReference>
<comment type="caution">
    <text evidence="3">The sequence shown here is derived from an EMBL/GenBank/DDBJ whole genome shotgun (WGS) entry which is preliminary data.</text>
</comment>
<dbReference type="Proteomes" id="UP000215559">
    <property type="component" value="Unassembled WGS sequence"/>
</dbReference>
<gene>
    <name evidence="3" type="ORF">CH330_08940</name>
</gene>
<name>A0A235BP89_UNCW3</name>
<protein>
    <submittedName>
        <fullName evidence="3">FmdB family transcriptional regulator</fullName>
    </submittedName>
</protein>
<organism evidence="3 4">
    <name type="scientific">candidate division WOR-3 bacterium JGI_Cruoil_03_51_56</name>
    <dbReference type="NCBI Taxonomy" id="1973747"/>
    <lineage>
        <taxon>Bacteria</taxon>
        <taxon>Bacteria division WOR-3</taxon>
    </lineage>
</organism>
<accession>A0A235BP89</accession>
<dbReference type="PANTHER" id="PTHR34404">
    <property type="entry name" value="REGULATORY PROTEIN, FMDB FAMILY"/>
    <property type="match status" value="1"/>
</dbReference>
<reference evidence="3 4" key="1">
    <citation type="submission" date="2017-07" db="EMBL/GenBank/DDBJ databases">
        <title>Recovery of genomes from metagenomes via a dereplication, aggregation, and scoring strategy.</title>
        <authorList>
            <person name="Sieber C.M."/>
            <person name="Probst A.J."/>
            <person name="Sharrar A."/>
            <person name="Thomas B.C."/>
            <person name="Hess M."/>
            <person name="Tringe S.G."/>
            <person name="Banfield J.F."/>
        </authorList>
    </citation>
    <scope>NUCLEOTIDE SEQUENCE [LARGE SCALE GENOMIC DNA]</scope>
    <source>
        <strain evidence="3">JGI_Cruoil_03_51_56</strain>
    </source>
</reference>
<dbReference type="NCBIfam" id="TIGR02605">
    <property type="entry name" value="CxxC_CxxC_SSSS"/>
    <property type="match status" value="1"/>
</dbReference>
<sequence>MPTYQYHCKKCGYRFEVFQRIVDPPIKDCPKCKAKGTVEQIVSGGAGLIFKGSGFYETDYKRSPRSNRSDIGKGKAR</sequence>
<evidence type="ECO:0000259" key="2">
    <source>
        <dbReference type="SMART" id="SM00834"/>
    </source>
</evidence>
<dbReference type="PANTHER" id="PTHR34404:SF2">
    <property type="entry name" value="CONSERVED SERINE RICH PROTEIN"/>
    <property type="match status" value="1"/>
</dbReference>
<evidence type="ECO:0000313" key="3">
    <source>
        <dbReference type="EMBL" id="OYD14323.1"/>
    </source>
</evidence>
<proteinExistence type="predicted"/>